<dbReference type="PANTHER" id="PTHR46492:SF1">
    <property type="entry name" value="DYNEIN AXONEMAL ASSEMBLY FACTOR 4"/>
    <property type="match status" value="1"/>
</dbReference>
<keyword evidence="8" id="KW-0966">Cell projection</keyword>
<dbReference type="GO" id="GO:0007507">
    <property type="term" value="P:heart development"/>
    <property type="evidence" value="ECO:0007669"/>
    <property type="project" value="TreeGrafter"/>
</dbReference>
<evidence type="ECO:0000259" key="12">
    <source>
        <dbReference type="PROSITE" id="PS51203"/>
    </source>
</evidence>
<dbReference type="GO" id="GO:0030331">
    <property type="term" value="F:nuclear estrogen receptor binding"/>
    <property type="evidence" value="ECO:0007669"/>
    <property type="project" value="TreeGrafter"/>
</dbReference>
<evidence type="ECO:0000256" key="10">
    <source>
        <dbReference type="ARBA" id="ARBA00024430"/>
    </source>
</evidence>
<keyword evidence="6" id="KW-0524">Neurogenesis</keyword>
<dbReference type="Pfam" id="PF04969">
    <property type="entry name" value="CS"/>
    <property type="match status" value="1"/>
</dbReference>
<dbReference type="GO" id="GO:0036158">
    <property type="term" value="P:outer dynein arm assembly"/>
    <property type="evidence" value="ECO:0007669"/>
    <property type="project" value="TreeGrafter"/>
</dbReference>
<evidence type="ECO:0000256" key="4">
    <source>
        <dbReference type="ARBA" id="ARBA00022737"/>
    </source>
</evidence>
<dbReference type="InterPro" id="IPR052004">
    <property type="entry name" value="Dynein_assembly_factor_4"/>
</dbReference>
<dbReference type="GO" id="GO:0007368">
    <property type="term" value="P:determination of left/right symmetry"/>
    <property type="evidence" value="ECO:0007669"/>
    <property type="project" value="TreeGrafter"/>
</dbReference>
<evidence type="ECO:0000256" key="2">
    <source>
        <dbReference type="ARBA" id="ARBA00004487"/>
    </source>
</evidence>
<dbReference type="GO" id="GO:0036159">
    <property type="term" value="P:inner dynein arm assembly"/>
    <property type="evidence" value="ECO:0007669"/>
    <property type="project" value="TreeGrafter"/>
</dbReference>
<evidence type="ECO:0000313" key="14">
    <source>
        <dbReference type="Proteomes" id="UP000314980"/>
    </source>
</evidence>
<keyword evidence="7" id="KW-0539">Nucleus</keyword>
<accession>A0A4W6C6Y3</accession>
<evidence type="ECO:0000256" key="7">
    <source>
        <dbReference type="ARBA" id="ARBA00023242"/>
    </source>
</evidence>
<dbReference type="InterPro" id="IPR037894">
    <property type="entry name" value="CS_DYX1C1"/>
</dbReference>
<evidence type="ECO:0000256" key="1">
    <source>
        <dbReference type="ARBA" id="ARBA00004123"/>
    </source>
</evidence>
<dbReference type="Gene3D" id="2.60.40.790">
    <property type="match status" value="1"/>
</dbReference>
<keyword evidence="5" id="KW-0802">TPR repeat</keyword>
<dbReference type="GO" id="GO:0005576">
    <property type="term" value="C:extracellular region"/>
    <property type="evidence" value="ECO:0007669"/>
    <property type="project" value="GOC"/>
</dbReference>
<keyword evidence="4" id="KW-0677">Repeat</keyword>
<dbReference type="InterPro" id="IPR008978">
    <property type="entry name" value="HSP20-like_chaperone"/>
</dbReference>
<dbReference type="AlphaFoldDB" id="A0A4W6C6Y3"/>
<dbReference type="PANTHER" id="PTHR46492">
    <property type="entry name" value="DYNEIN ASSEMBLY FACTOR 4, AXONEMAL"/>
    <property type="match status" value="1"/>
</dbReference>
<evidence type="ECO:0000256" key="8">
    <source>
        <dbReference type="ARBA" id="ARBA00023273"/>
    </source>
</evidence>
<dbReference type="Ensembl" id="ENSLCAT00010006369.1">
    <property type="protein sequence ID" value="ENSLCAP00010006215.1"/>
    <property type="gene ID" value="ENSLCAG00010003068.1"/>
</dbReference>
<dbReference type="GO" id="GO:0043005">
    <property type="term" value="C:neuron projection"/>
    <property type="evidence" value="ECO:0007669"/>
    <property type="project" value="UniProtKB-SubCell"/>
</dbReference>
<dbReference type="CDD" id="cd06469">
    <property type="entry name" value="p23_DYX1C1_like"/>
    <property type="match status" value="1"/>
</dbReference>
<reference evidence="14" key="1">
    <citation type="submission" date="2015-09" db="EMBL/GenBank/DDBJ databases">
        <authorList>
            <person name="Sai Rama Sridatta P."/>
        </authorList>
    </citation>
    <scope>NUCLEOTIDE SEQUENCE [LARGE SCALE GENOMIC DNA]</scope>
</reference>
<reference evidence="13" key="3">
    <citation type="submission" date="2025-09" db="UniProtKB">
        <authorList>
            <consortium name="Ensembl"/>
        </authorList>
    </citation>
    <scope>IDENTIFICATION</scope>
</reference>
<dbReference type="GeneTree" id="ENSGT00390000004930"/>
<feature type="compositionally biased region" description="Basic and acidic residues" evidence="11">
    <location>
        <begin position="155"/>
        <end position="172"/>
    </location>
</feature>
<reference evidence="13" key="2">
    <citation type="submission" date="2025-08" db="UniProtKB">
        <authorList>
            <consortium name="Ensembl"/>
        </authorList>
    </citation>
    <scope>IDENTIFICATION</scope>
</reference>
<dbReference type="GO" id="GO:0007399">
    <property type="term" value="P:nervous system development"/>
    <property type="evidence" value="ECO:0007669"/>
    <property type="project" value="UniProtKB-KW"/>
</dbReference>
<evidence type="ECO:0000313" key="13">
    <source>
        <dbReference type="Ensembl" id="ENSLCAP00010006215.1"/>
    </source>
</evidence>
<evidence type="ECO:0000256" key="11">
    <source>
        <dbReference type="SAM" id="MobiDB-lite"/>
    </source>
</evidence>
<protein>
    <recommendedName>
        <fullName evidence="10">Dynein axonemal assembly factor 4</fullName>
    </recommendedName>
</protein>
<sequence>MPLLVTDYSWTQTETTVYIHVPLKGTAAGKVDVVSTDEYLKVHFPPYLFEAFLFEAVNDDRSSAKIREGEAVISLSKTTNNMWRHLMRDTDDKIKKMQVRERALLKYQEKLCSESRSKAEKQRAERKYALETMMKWLRKQAEARRAVNADVEELGDLKEEDRNPEWLKNKGE</sequence>
<name>A0A4W6C6Y3_LATCA</name>
<dbReference type="GO" id="GO:0005634">
    <property type="term" value="C:nucleus"/>
    <property type="evidence" value="ECO:0007669"/>
    <property type="project" value="UniProtKB-SubCell"/>
</dbReference>
<dbReference type="InterPro" id="IPR007052">
    <property type="entry name" value="CS_dom"/>
</dbReference>
<proteinExistence type="predicted"/>
<evidence type="ECO:0000256" key="9">
    <source>
        <dbReference type="ARBA" id="ARBA00024190"/>
    </source>
</evidence>
<evidence type="ECO:0000256" key="3">
    <source>
        <dbReference type="ARBA" id="ARBA00022490"/>
    </source>
</evidence>
<organism evidence="13 14">
    <name type="scientific">Lates calcarifer</name>
    <name type="common">Barramundi</name>
    <name type="synonym">Holocentrus calcarifer</name>
    <dbReference type="NCBI Taxonomy" id="8187"/>
    <lineage>
        <taxon>Eukaryota</taxon>
        <taxon>Metazoa</taxon>
        <taxon>Chordata</taxon>
        <taxon>Craniata</taxon>
        <taxon>Vertebrata</taxon>
        <taxon>Euteleostomi</taxon>
        <taxon>Actinopterygii</taxon>
        <taxon>Neopterygii</taxon>
        <taxon>Teleostei</taxon>
        <taxon>Neoteleostei</taxon>
        <taxon>Acanthomorphata</taxon>
        <taxon>Carangaria</taxon>
        <taxon>Carangaria incertae sedis</taxon>
        <taxon>Centropomidae</taxon>
        <taxon>Lates</taxon>
    </lineage>
</organism>
<feature type="region of interest" description="Disordered" evidence="11">
    <location>
        <begin position="149"/>
        <end position="172"/>
    </location>
</feature>
<gene>
    <name evidence="13" type="primary">LOC108879944</name>
</gene>
<dbReference type="GO" id="GO:0003351">
    <property type="term" value="P:epithelial cilium movement involved in extracellular fluid movement"/>
    <property type="evidence" value="ECO:0007669"/>
    <property type="project" value="TreeGrafter"/>
</dbReference>
<comment type="subcellular location">
    <subcellularLocation>
        <location evidence="2">Cell projection</location>
        <location evidence="2">Neuron projection</location>
    </subcellularLocation>
    <subcellularLocation>
        <location evidence="9">Dynein axonemal particle</location>
    </subcellularLocation>
    <subcellularLocation>
        <location evidence="1">Nucleus</location>
    </subcellularLocation>
</comment>
<keyword evidence="3" id="KW-0963">Cytoplasm</keyword>
<feature type="domain" description="CS" evidence="12">
    <location>
        <begin position="3"/>
        <end position="87"/>
    </location>
</feature>
<evidence type="ECO:0000256" key="6">
    <source>
        <dbReference type="ARBA" id="ARBA00022902"/>
    </source>
</evidence>
<dbReference type="Proteomes" id="UP000314980">
    <property type="component" value="Unassembled WGS sequence"/>
</dbReference>
<dbReference type="SUPFAM" id="SSF49764">
    <property type="entry name" value="HSP20-like chaperones"/>
    <property type="match status" value="1"/>
</dbReference>
<evidence type="ECO:0000256" key="5">
    <source>
        <dbReference type="ARBA" id="ARBA00022803"/>
    </source>
</evidence>
<dbReference type="GO" id="GO:0120293">
    <property type="term" value="C:dynein axonemal particle"/>
    <property type="evidence" value="ECO:0007669"/>
    <property type="project" value="UniProtKB-SubCell"/>
</dbReference>
<keyword evidence="14" id="KW-1185">Reference proteome</keyword>
<dbReference type="PROSITE" id="PS51203">
    <property type="entry name" value="CS"/>
    <property type="match status" value="1"/>
</dbReference>